<dbReference type="NCBIfam" id="TIGR01973">
    <property type="entry name" value="NuoG"/>
    <property type="match status" value="1"/>
</dbReference>
<evidence type="ECO:0000256" key="12">
    <source>
        <dbReference type="ARBA" id="ARBA00026021"/>
    </source>
</evidence>
<dbReference type="GO" id="GO:0051539">
    <property type="term" value="F:4 iron, 4 sulfur cluster binding"/>
    <property type="evidence" value="ECO:0007669"/>
    <property type="project" value="UniProtKB-KW"/>
</dbReference>
<evidence type="ECO:0000259" key="15">
    <source>
        <dbReference type="PROSITE" id="PS51085"/>
    </source>
</evidence>
<keyword evidence="10 14" id="KW-0520">NAD</keyword>
<dbReference type="GO" id="GO:0008137">
    <property type="term" value="F:NADH dehydrogenase (ubiquinone) activity"/>
    <property type="evidence" value="ECO:0007669"/>
    <property type="project" value="UniProtKB-UniRule"/>
</dbReference>
<dbReference type="PROSITE" id="PS51839">
    <property type="entry name" value="4FE4S_HC3"/>
    <property type="match status" value="1"/>
</dbReference>
<evidence type="ECO:0000256" key="2">
    <source>
        <dbReference type="ARBA" id="ARBA00005404"/>
    </source>
</evidence>
<dbReference type="InterPro" id="IPR009010">
    <property type="entry name" value="Asp_de-COase-like_dom_sf"/>
</dbReference>
<feature type="domain" description="4Fe-4S Mo/W bis-MGD-type" evidence="16">
    <location>
        <begin position="221"/>
        <end position="277"/>
    </location>
</feature>
<evidence type="ECO:0000256" key="10">
    <source>
        <dbReference type="ARBA" id="ARBA00023027"/>
    </source>
</evidence>
<dbReference type="OrthoDB" id="9810782at2"/>
<feature type="domain" description="2Fe-2S ferredoxin-type" evidence="15">
    <location>
        <begin position="1"/>
        <end position="83"/>
    </location>
</feature>
<evidence type="ECO:0000259" key="16">
    <source>
        <dbReference type="PROSITE" id="PS51669"/>
    </source>
</evidence>
<protein>
    <recommendedName>
        <fullName evidence="14">NADH-quinone oxidoreductase</fullName>
        <ecNumber evidence="14">7.1.1.-</ecNumber>
    </recommendedName>
</protein>
<evidence type="ECO:0000259" key="17">
    <source>
        <dbReference type="PROSITE" id="PS51839"/>
    </source>
</evidence>
<dbReference type="GO" id="GO:0046872">
    <property type="term" value="F:metal ion binding"/>
    <property type="evidence" value="ECO:0007669"/>
    <property type="project" value="UniProtKB-UniRule"/>
</dbReference>
<comment type="subunit">
    <text evidence="12">Composed of 13 different subunits. Subunits NuoCD, E, F, and G constitute the peripheral sector of the complex.</text>
</comment>
<dbReference type="GO" id="GO:0051537">
    <property type="term" value="F:2 iron, 2 sulfur cluster binding"/>
    <property type="evidence" value="ECO:0007669"/>
    <property type="project" value="UniProtKB-UniRule"/>
</dbReference>
<dbReference type="PROSITE" id="PS00642">
    <property type="entry name" value="COMPLEX1_75K_2"/>
    <property type="match status" value="1"/>
</dbReference>
<comment type="similarity">
    <text evidence="2 14">Belongs to the complex I 75 kDa subunit family.</text>
</comment>
<keyword evidence="9 14" id="KW-0411">Iron-sulfur</keyword>
<comment type="caution">
    <text evidence="18">The sequence shown here is derived from an EMBL/GenBank/DDBJ whole genome shotgun (WGS) entry which is preliminary data.</text>
</comment>
<keyword evidence="4 14" id="KW-0001">2Fe-2S</keyword>
<dbReference type="Gene3D" id="3.10.20.740">
    <property type="match status" value="1"/>
</dbReference>
<dbReference type="CDD" id="cd00207">
    <property type="entry name" value="fer2"/>
    <property type="match status" value="1"/>
</dbReference>
<keyword evidence="3 14" id="KW-0004">4Fe-4S</keyword>
<evidence type="ECO:0000256" key="9">
    <source>
        <dbReference type="ARBA" id="ARBA00023014"/>
    </source>
</evidence>
<dbReference type="PROSITE" id="PS51085">
    <property type="entry name" value="2FE2S_FER_2"/>
    <property type="match status" value="1"/>
</dbReference>
<dbReference type="GO" id="GO:0016020">
    <property type="term" value="C:membrane"/>
    <property type="evidence" value="ECO:0007669"/>
    <property type="project" value="InterPro"/>
</dbReference>
<evidence type="ECO:0000256" key="6">
    <source>
        <dbReference type="ARBA" id="ARBA00022723"/>
    </source>
</evidence>
<evidence type="ECO:0000313" key="19">
    <source>
        <dbReference type="Proteomes" id="UP000028839"/>
    </source>
</evidence>
<keyword evidence="11" id="KW-0830">Ubiquinone</keyword>
<dbReference type="SMART" id="SM00929">
    <property type="entry name" value="NADH-G_4Fe-4S_3"/>
    <property type="match status" value="1"/>
</dbReference>
<evidence type="ECO:0000256" key="3">
    <source>
        <dbReference type="ARBA" id="ARBA00022485"/>
    </source>
</evidence>
<evidence type="ECO:0000256" key="1">
    <source>
        <dbReference type="ARBA" id="ARBA00001966"/>
    </source>
</evidence>
<dbReference type="InterPro" id="IPR019574">
    <property type="entry name" value="NADH_UbQ_OxRdtase_Gsu_4Fe4S-bd"/>
</dbReference>
<accession>A0A0E2Z8G4</accession>
<keyword evidence="5 14" id="KW-0874">Quinone</keyword>
<dbReference type="Pfam" id="PF00384">
    <property type="entry name" value="Molybdopterin"/>
    <property type="match status" value="1"/>
</dbReference>
<dbReference type="AlphaFoldDB" id="A0A0E2Z8G4"/>
<dbReference type="Pfam" id="PF22117">
    <property type="entry name" value="Fer4_Nqo3"/>
    <property type="match status" value="1"/>
</dbReference>
<reference evidence="18 19" key="1">
    <citation type="submission" date="2014-07" db="EMBL/GenBank/DDBJ databases">
        <title>Comparative analysis of Nitrosococcus oceani genome inventories of strains from Pacific and Atlantic gyres.</title>
        <authorList>
            <person name="Lim C.K."/>
            <person name="Wang L."/>
            <person name="Sayavedra-Soto L.A."/>
            <person name="Klotz M.G."/>
        </authorList>
    </citation>
    <scope>NUCLEOTIDE SEQUENCE [LARGE SCALE GENOMIC DNA]</scope>
    <source>
        <strain evidence="18 19">C-27</strain>
    </source>
</reference>
<dbReference type="CDD" id="cd02771">
    <property type="entry name" value="MopB_NDH-1_NuoG2-N7"/>
    <property type="match status" value="1"/>
</dbReference>
<comment type="catalytic activity">
    <reaction evidence="13 14">
        <text>a quinone + NADH + 5 H(+)(in) = a quinol + NAD(+) + 4 H(+)(out)</text>
        <dbReference type="Rhea" id="RHEA:57888"/>
        <dbReference type="ChEBI" id="CHEBI:15378"/>
        <dbReference type="ChEBI" id="CHEBI:24646"/>
        <dbReference type="ChEBI" id="CHEBI:57540"/>
        <dbReference type="ChEBI" id="CHEBI:57945"/>
        <dbReference type="ChEBI" id="CHEBI:132124"/>
    </reaction>
</comment>
<dbReference type="EC" id="7.1.1.-" evidence="14"/>
<comment type="cofactor">
    <cofactor evidence="14">
        <name>[2Fe-2S] cluster</name>
        <dbReference type="ChEBI" id="CHEBI:190135"/>
    </cofactor>
    <text evidence="14">Binds 1 [2Fe-2S] cluster per subunit.</text>
</comment>
<proteinExistence type="inferred from homology"/>
<evidence type="ECO:0000256" key="8">
    <source>
        <dbReference type="ARBA" id="ARBA00023004"/>
    </source>
</evidence>
<dbReference type="InterPro" id="IPR006656">
    <property type="entry name" value="Mopterin_OxRdtase"/>
</dbReference>
<keyword evidence="7 14" id="KW-1278">Translocase</keyword>
<name>A0A0E2Z8G4_9GAMM</name>
<dbReference type="PROSITE" id="PS00643">
    <property type="entry name" value="COMPLEX1_75K_3"/>
    <property type="match status" value="1"/>
</dbReference>
<dbReference type="PANTHER" id="PTHR43105">
    <property type="entry name" value="RESPIRATORY NITRATE REDUCTASE"/>
    <property type="match status" value="1"/>
</dbReference>
<dbReference type="Proteomes" id="UP000028839">
    <property type="component" value="Unassembled WGS sequence"/>
</dbReference>
<dbReference type="Gene3D" id="2.40.40.20">
    <property type="match status" value="1"/>
</dbReference>
<evidence type="ECO:0000256" key="5">
    <source>
        <dbReference type="ARBA" id="ARBA00022719"/>
    </source>
</evidence>
<dbReference type="SUPFAM" id="SSF54862">
    <property type="entry name" value="4Fe-4S ferredoxins"/>
    <property type="match status" value="1"/>
</dbReference>
<dbReference type="GO" id="GO:0003954">
    <property type="term" value="F:NADH dehydrogenase activity"/>
    <property type="evidence" value="ECO:0007669"/>
    <property type="project" value="TreeGrafter"/>
</dbReference>
<gene>
    <name evidence="18" type="ORF">IB75_05795</name>
</gene>
<dbReference type="InterPro" id="IPR010228">
    <property type="entry name" value="NADH_UbQ_OxRdtase_Gsu"/>
</dbReference>
<dbReference type="InterPro" id="IPR006963">
    <property type="entry name" value="Mopterin_OxRdtase_4Fe-4S_dom"/>
</dbReference>
<dbReference type="GO" id="GO:0048038">
    <property type="term" value="F:quinone binding"/>
    <property type="evidence" value="ECO:0007669"/>
    <property type="project" value="UniProtKB-UniRule"/>
</dbReference>
<dbReference type="GO" id="GO:0042773">
    <property type="term" value="P:ATP synthesis coupled electron transport"/>
    <property type="evidence" value="ECO:0007669"/>
    <property type="project" value="InterPro"/>
</dbReference>
<feature type="domain" description="4Fe-4S His(Cys)3-ligated-type" evidence="17">
    <location>
        <begin position="83"/>
        <end position="122"/>
    </location>
</feature>
<dbReference type="HOGENOM" id="CLU_000422_11_4_6"/>
<dbReference type="SUPFAM" id="SSF50692">
    <property type="entry name" value="ADC-like"/>
    <property type="match status" value="1"/>
</dbReference>
<keyword evidence="8 14" id="KW-0408">Iron</keyword>
<keyword evidence="6 14" id="KW-0479">Metal-binding</keyword>
<keyword evidence="18" id="KW-0560">Oxidoreductase</keyword>
<evidence type="ECO:0000256" key="13">
    <source>
        <dbReference type="ARBA" id="ARBA00047712"/>
    </source>
</evidence>
<evidence type="ECO:0000256" key="4">
    <source>
        <dbReference type="ARBA" id="ARBA00022714"/>
    </source>
</evidence>
<comment type="cofactor">
    <cofactor evidence="1 14">
        <name>[4Fe-4S] cluster</name>
        <dbReference type="ChEBI" id="CHEBI:49883"/>
    </cofactor>
</comment>
<dbReference type="Pfam" id="PF04879">
    <property type="entry name" value="Molybdop_Fe4S4"/>
    <property type="match status" value="1"/>
</dbReference>
<dbReference type="InterPro" id="IPR036010">
    <property type="entry name" value="2Fe-2S_ferredoxin-like_sf"/>
</dbReference>
<sequence length="909" mass="100610">MAKIYIDNQEFEVEEQNSLLQTCLSLGFNLPYFCWHPALGSVGACRQCAVKQFKDDQDTQGRLVMSCMTPASDGARISIEDPEATAFRASVIEWLMTNHPHDCPVCEEGGECHLQDMTVLTGHTYRRFRFKKRTFTNQYLGPFLNHEMNRCIACYRCVRFYQDYAGGTDLQVFNTHHHVYFGRHEDGILDNEFSGNLAEVCPTGVFTDKPFSRHYSRKWDLRGAPSVCVHCSLGCNTNPNERYGRLKRTLNRYNHQVNGYFLCDRGRFGGDFVNSEQRLRQPRLHKTNGFQPEPVAQEQALQYLARLLSETKSIIGIGSPRASLEANFALRTLVGEEHFYSGLSGPEATLIATAAHILQNGPARIPSLQEVEQADAILVLGEDLLNTAPRLALSLRQAVRQKAWGIAEELHIPPWQDMSVREASQQQKSPLFMATSTATNLDELATHTYRGAPADLARLGFAVAHCLDPEAPAVPDLTPPQQALAESIAESLKKARRPLIISGVSSQNQALLEAAGNVAWALDHHRQHPAYLYLTLPECNSLGAHLLGGASLDKAFKAAAEGKVETAIILENDLYHQADQVAVETFLKQVKHVVVIDHLHHNTMAQAEIALPASTFAESDGTLVSSEGRAQRFFQVFVPENDIQESWRWLSKAMAAAGRKEGGWQRLDELTYACAGALNSLNSLGSITRAAPGAEFRIQGMRIPREPHRYSGRTAMTADLNVHEPRPPSDPDSPFSFSMEGYPRQPPSATIPYFWAPAWNSIQSVNKFQEEVGGPLRGGSPGARLIEPRPKAKIAYFTQIPSAFERRKEQWLVLPLHHIFGSEALSALAPAIAERVPAPYLALTPEDGAQLKLDSGDEVNLTLGGKIYRLPVRYQNALPPGTAGIPWGLPTLRGIISLPAWGQLSKGTP</sequence>
<dbReference type="SUPFAM" id="SSF54292">
    <property type="entry name" value="2Fe-2S ferredoxin-like"/>
    <property type="match status" value="1"/>
</dbReference>
<evidence type="ECO:0000256" key="7">
    <source>
        <dbReference type="ARBA" id="ARBA00022967"/>
    </source>
</evidence>
<dbReference type="Gene3D" id="3.40.50.740">
    <property type="match status" value="1"/>
</dbReference>
<evidence type="ECO:0000256" key="14">
    <source>
        <dbReference type="RuleBase" id="RU003525"/>
    </source>
</evidence>
<organism evidence="18 19">
    <name type="scientific">Nitrosococcus oceani C-27</name>
    <dbReference type="NCBI Taxonomy" id="314279"/>
    <lineage>
        <taxon>Bacteria</taxon>
        <taxon>Pseudomonadati</taxon>
        <taxon>Pseudomonadota</taxon>
        <taxon>Gammaproteobacteria</taxon>
        <taxon>Chromatiales</taxon>
        <taxon>Chromatiaceae</taxon>
        <taxon>Nitrosococcus</taxon>
    </lineage>
</organism>
<dbReference type="PROSITE" id="PS51669">
    <property type="entry name" value="4FE4S_MOW_BIS_MGD"/>
    <property type="match status" value="1"/>
</dbReference>
<dbReference type="PROSITE" id="PS00641">
    <property type="entry name" value="COMPLEX1_75K_1"/>
    <property type="match status" value="1"/>
</dbReference>
<dbReference type="Pfam" id="PF10588">
    <property type="entry name" value="NADH-G_4Fe-4S_3"/>
    <property type="match status" value="1"/>
</dbReference>
<dbReference type="FunFam" id="3.10.20.740:FF:000002">
    <property type="entry name" value="NADH-quinone oxidoreductase"/>
    <property type="match status" value="1"/>
</dbReference>
<comment type="function">
    <text evidence="14">NDH-1 shuttles electrons from NADH, via FMN and iron-sulfur (Fe-S) centers, to quinones in the respiratory chain. Couples the redox reaction to proton translocation (for every two electrons transferred, four hydrogen ions are translocated across the cytoplasmic membrane), and thus conserves the redox energy in a proton gradient.</text>
</comment>
<dbReference type="InterPro" id="IPR050123">
    <property type="entry name" value="Prok_molybdopt-oxidoreductase"/>
</dbReference>
<dbReference type="EMBL" id="JPGN01000034">
    <property type="protein sequence ID" value="KFI19910.1"/>
    <property type="molecule type" value="Genomic_DNA"/>
</dbReference>
<dbReference type="InterPro" id="IPR054351">
    <property type="entry name" value="NADH_UbQ_OxRdtase_ferredoxin"/>
</dbReference>
<dbReference type="PANTHER" id="PTHR43105:SF10">
    <property type="entry name" value="NADH-QUINONE OXIDOREDUCTASE SUBUNIT G"/>
    <property type="match status" value="1"/>
</dbReference>
<dbReference type="InterPro" id="IPR001041">
    <property type="entry name" value="2Fe-2S_ferredoxin-type"/>
</dbReference>
<evidence type="ECO:0000313" key="18">
    <source>
        <dbReference type="EMBL" id="KFI19910.1"/>
    </source>
</evidence>
<dbReference type="CDD" id="cd02788">
    <property type="entry name" value="MopB_CT_NDH-1_NuoG2-N7"/>
    <property type="match status" value="1"/>
</dbReference>
<dbReference type="SMART" id="SM00926">
    <property type="entry name" value="Molybdop_Fe4S4"/>
    <property type="match status" value="1"/>
</dbReference>
<dbReference type="Gene3D" id="3.30.200.210">
    <property type="match status" value="1"/>
</dbReference>
<dbReference type="InterPro" id="IPR000283">
    <property type="entry name" value="NADH_UbQ_OxRdtase_75kDa_su_CS"/>
</dbReference>
<dbReference type="SUPFAM" id="SSF53706">
    <property type="entry name" value="Formate dehydrogenase/DMSO reductase, domains 1-3"/>
    <property type="match status" value="1"/>
</dbReference>
<evidence type="ECO:0000256" key="11">
    <source>
        <dbReference type="ARBA" id="ARBA00023075"/>
    </source>
</evidence>
<dbReference type="Pfam" id="PF13510">
    <property type="entry name" value="Fer2_4"/>
    <property type="match status" value="1"/>
</dbReference>